<evidence type="ECO:0000256" key="5">
    <source>
        <dbReference type="SAM" id="Phobius"/>
    </source>
</evidence>
<dbReference type="AlphaFoldDB" id="G0N998"/>
<evidence type="ECO:0000256" key="3">
    <source>
        <dbReference type="ARBA" id="ARBA00022989"/>
    </source>
</evidence>
<name>G0N998_CAEBE</name>
<dbReference type="FunCoup" id="G0N998">
    <property type="interactions" value="2"/>
</dbReference>
<sequence>MYLVISYLIEFFLNSILFSNLAIALQRFFVFFHSKRTDTFFNSPYIYIWLGLIWVLPILIIFLLFQNNCTYRYNSRDEKFKLHCYKIISEDRRYEMETPTQVQTVRYVHNKYRIFNFQIEDIVQVGIPILIVLLYIALVIRIMKMKRSSRNKMEVTILKQAFFIFIMFQIYNIVTLYGKTKRMNVATAFYLKRIINTTEILAGAVTPCFVFFTSREIRKLITAKVTAVSQGNSIPRNPRMSLRPS</sequence>
<feature type="transmembrane region" description="Helical" evidence="5">
    <location>
        <begin position="12"/>
        <end position="32"/>
    </location>
</feature>
<dbReference type="InterPro" id="IPR006874">
    <property type="entry name" value="DUF621"/>
</dbReference>
<reference evidence="8" key="1">
    <citation type="submission" date="2011-07" db="EMBL/GenBank/DDBJ databases">
        <authorList>
            <consortium name="Caenorhabditis brenneri Sequencing and Analysis Consortium"/>
            <person name="Wilson R.K."/>
        </authorList>
    </citation>
    <scope>NUCLEOTIDE SEQUENCE [LARGE SCALE GENOMIC DNA]</scope>
    <source>
        <strain evidence="8">PB2801</strain>
    </source>
</reference>
<evidence type="ECO:0000256" key="4">
    <source>
        <dbReference type="ARBA" id="ARBA00023136"/>
    </source>
</evidence>
<dbReference type="Proteomes" id="UP000008068">
    <property type="component" value="Unassembled WGS sequence"/>
</dbReference>
<dbReference type="PANTHER" id="PTHR31406:SF6">
    <property type="entry name" value="G-PROTEIN COUPLED RECEPTORS FAMILY 1 PROFILE DOMAIN-CONTAINING PROTEIN"/>
    <property type="match status" value="1"/>
</dbReference>
<evidence type="ECO:0000256" key="1">
    <source>
        <dbReference type="ARBA" id="ARBA00004370"/>
    </source>
</evidence>
<dbReference type="InParanoid" id="G0N998"/>
<evidence type="ECO:0000256" key="2">
    <source>
        <dbReference type="ARBA" id="ARBA00022692"/>
    </source>
</evidence>
<proteinExistence type="predicted"/>
<dbReference type="GO" id="GO:0016020">
    <property type="term" value="C:membrane"/>
    <property type="evidence" value="ECO:0007669"/>
    <property type="project" value="UniProtKB-SubCell"/>
</dbReference>
<keyword evidence="4 5" id="KW-0472">Membrane</keyword>
<dbReference type="eggNOG" id="ENOG502THMP">
    <property type="taxonomic scope" value="Eukaryota"/>
</dbReference>
<organism evidence="8">
    <name type="scientific">Caenorhabditis brenneri</name>
    <name type="common">Nematode worm</name>
    <dbReference type="NCBI Taxonomy" id="135651"/>
    <lineage>
        <taxon>Eukaryota</taxon>
        <taxon>Metazoa</taxon>
        <taxon>Ecdysozoa</taxon>
        <taxon>Nematoda</taxon>
        <taxon>Chromadorea</taxon>
        <taxon>Rhabditida</taxon>
        <taxon>Rhabditina</taxon>
        <taxon>Rhabditomorpha</taxon>
        <taxon>Rhabditoidea</taxon>
        <taxon>Rhabditidae</taxon>
        <taxon>Peloderinae</taxon>
        <taxon>Caenorhabditis</taxon>
    </lineage>
</organism>
<comment type="subcellular location">
    <subcellularLocation>
        <location evidence="1">Membrane</location>
    </subcellularLocation>
</comment>
<keyword evidence="2 5" id="KW-0812">Transmembrane</keyword>
<feature type="transmembrane region" description="Helical" evidence="5">
    <location>
        <begin position="122"/>
        <end position="143"/>
    </location>
</feature>
<gene>
    <name evidence="7" type="ORF">CAEBREN_02131</name>
</gene>
<feature type="transmembrane region" description="Helical" evidence="5">
    <location>
        <begin position="44"/>
        <end position="65"/>
    </location>
</feature>
<dbReference type="InterPro" id="IPR017452">
    <property type="entry name" value="GPCR_Rhodpsn_7TM"/>
</dbReference>
<dbReference type="OrthoDB" id="5848170at2759"/>
<dbReference type="EMBL" id="GL379851">
    <property type="protein sequence ID" value="EGT55575.1"/>
    <property type="molecule type" value="Genomic_DNA"/>
</dbReference>
<evidence type="ECO:0000313" key="8">
    <source>
        <dbReference type="Proteomes" id="UP000008068"/>
    </source>
</evidence>
<dbReference type="PROSITE" id="PS50262">
    <property type="entry name" value="G_PROTEIN_RECEP_F1_2"/>
    <property type="match status" value="1"/>
</dbReference>
<feature type="transmembrane region" description="Helical" evidence="5">
    <location>
        <begin position="155"/>
        <end position="174"/>
    </location>
</feature>
<dbReference type="SUPFAM" id="SSF81321">
    <property type="entry name" value="Family A G protein-coupled receptor-like"/>
    <property type="match status" value="1"/>
</dbReference>
<dbReference type="HOGENOM" id="CLU_099177_0_0_1"/>
<keyword evidence="3 5" id="KW-1133">Transmembrane helix</keyword>
<dbReference type="Gene3D" id="1.20.1070.10">
    <property type="entry name" value="Rhodopsin 7-helix transmembrane proteins"/>
    <property type="match status" value="1"/>
</dbReference>
<protein>
    <recommendedName>
        <fullName evidence="6">G-protein coupled receptors family 1 profile domain-containing protein</fullName>
    </recommendedName>
</protein>
<dbReference type="PANTHER" id="PTHR31406">
    <property type="entry name" value="PROTEIN CBG06702-RELATED"/>
    <property type="match status" value="1"/>
</dbReference>
<evidence type="ECO:0000259" key="6">
    <source>
        <dbReference type="PROSITE" id="PS50262"/>
    </source>
</evidence>
<accession>G0N998</accession>
<feature type="domain" description="G-protein coupled receptors family 1 profile" evidence="6">
    <location>
        <begin position="1"/>
        <end position="210"/>
    </location>
</feature>
<evidence type="ECO:0000313" key="7">
    <source>
        <dbReference type="EMBL" id="EGT55575.1"/>
    </source>
</evidence>
<dbReference type="Pfam" id="PF04789">
    <property type="entry name" value="DUF621"/>
    <property type="match status" value="1"/>
</dbReference>
<keyword evidence="8" id="KW-1185">Reference proteome</keyword>